<sequence length="172" mass="19599">MNDAGWALFERKNKWLAQQVEVKFPTAESLKGKALYESSLSQAYIEKYSLGDLGDAATLVEDWYLVDFHRLTIMFAMLQSERWPIEEHQQLIVEFLTQIILEPAHQLYLGFCENTPCAAAIISSQDNDVLLSDIVLSNKSKLLPQCNENDVINSLLSHLALPDNSTIWVEKR</sequence>
<dbReference type="RefSeq" id="WP_244356995.1">
    <property type="nucleotide sequence ID" value="NZ_JAJNNZ010000006.1"/>
</dbReference>
<organism evidence="1 2">
    <name type="scientific">Vibrio gelatinilyticus</name>
    <dbReference type="NCBI Taxonomy" id="2893468"/>
    <lineage>
        <taxon>Bacteria</taxon>
        <taxon>Pseudomonadati</taxon>
        <taxon>Pseudomonadota</taxon>
        <taxon>Gammaproteobacteria</taxon>
        <taxon>Vibrionales</taxon>
        <taxon>Vibrionaceae</taxon>
        <taxon>Vibrio</taxon>
    </lineage>
</organism>
<evidence type="ECO:0000313" key="2">
    <source>
        <dbReference type="Proteomes" id="UP001139488"/>
    </source>
</evidence>
<reference evidence="1" key="1">
    <citation type="submission" date="2021-11" db="EMBL/GenBank/DDBJ databases">
        <title>Vibrio ZSDE26 sp. nov. and Vibrio ZSDZ34 sp. nov., isolated from coastal seawater in Qingdao.</title>
        <authorList>
            <person name="Zhang P."/>
        </authorList>
    </citation>
    <scope>NUCLEOTIDE SEQUENCE</scope>
    <source>
        <strain evidence="1">ZSDZ34</strain>
    </source>
</reference>
<dbReference type="EMBL" id="JAJNNZ010000006">
    <property type="protein sequence ID" value="MCJ2377060.1"/>
    <property type="molecule type" value="Genomic_DNA"/>
</dbReference>
<proteinExistence type="predicted"/>
<keyword evidence="2" id="KW-1185">Reference proteome</keyword>
<name>A0A9X1WCT3_9VIBR</name>
<comment type="caution">
    <text evidence="1">The sequence shown here is derived from an EMBL/GenBank/DDBJ whole genome shotgun (WGS) entry which is preliminary data.</text>
</comment>
<gene>
    <name evidence="1" type="ORF">LNL84_09460</name>
</gene>
<dbReference type="Proteomes" id="UP001139488">
    <property type="component" value="Unassembled WGS sequence"/>
</dbReference>
<evidence type="ECO:0008006" key="3">
    <source>
        <dbReference type="Google" id="ProtNLM"/>
    </source>
</evidence>
<dbReference type="AlphaFoldDB" id="A0A9X1WCT3"/>
<protein>
    <recommendedName>
        <fullName evidence="3">Flavodoxin</fullName>
    </recommendedName>
</protein>
<accession>A0A9X1WCT3</accession>
<evidence type="ECO:0000313" key="1">
    <source>
        <dbReference type="EMBL" id="MCJ2377060.1"/>
    </source>
</evidence>